<dbReference type="Pfam" id="PF03485">
    <property type="entry name" value="Arg_tRNA_synt_N"/>
    <property type="match status" value="1"/>
</dbReference>
<dbReference type="GO" id="GO:0006420">
    <property type="term" value="P:arginyl-tRNA aminoacylation"/>
    <property type="evidence" value="ECO:0007669"/>
    <property type="project" value="UniProtKB-UniRule"/>
</dbReference>
<evidence type="ECO:0000256" key="7">
    <source>
        <dbReference type="ARBA" id="ARBA00049339"/>
    </source>
</evidence>
<protein>
    <recommendedName>
        <fullName evidence="8">Arginine--tRNA ligase</fullName>
        <ecNumber evidence="8">6.1.1.19</ecNumber>
    </recommendedName>
    <alternativeName>
        <fullName evidence="8">Arginyl-tRNA synthetase</fullName>
        <shortName evidence="8">ArgRS</shortName>
    </alternativeName>
</protein>
<dbReference type="CDD" id="cd07956">
    <property type="entry name" value="Anticodon_Ia_Arg"/>
    <property type="match status" value="1"/>
</dbReference>
<dbReference type="InterPro" id="IPR008909">
    <property type="entry name" value="DALR_anticod-bd"/>
</dbReference>
<feature type="short sequence motif" description="'HIGH' region" evidence="8">
    <location>
        <begin position="134"/>
        <end position="144"/>
    </location>
</feature>
<keyword evidence="8" id="KW-0963">Cytoplasm</keyword>
<dbReference type="InterPro" id="IPR036695">
    <property type="entry name" value="Arg-tRNA-synth_N_sf"/>
</dbReference>
<evidence type="ECO:0000313" key="12">
    <source>
        <dbReference type="EMBL" id="OGY12576.1"/>
    </source>
</evidence>
<evidence type="ECO:0000313" key="13">
    <source>
        <dbReference type="Proteomes" id="UP000177685"/>
    </source>
</evidence>
<keyword evidence="2 8" id="KW-0436">Ligase</keyword>
<keyword evidence="4 8" id="KW-0067">ATP-binding</keyword>
<dbReference type="InterPro" id="IPR009080">
    <property type="entry name" value="tRNAsynth_Ia_anticodon-bd"/>
</dbReference>
<dbReference type="Gene3D" id="3.30.1360.70">
    <property type="entry name" value="Arginyl tRNA synthetase N-terminal domain"/>
    <property type="match status" value="1"/>
</dbReference>
<dbReference type="InterPro" id="IPR035684">
    <property type="entry name" value="ArgRS_core"/>
</dbReference>
<comment type="similarity">
    <text evidence="1 8 9">Belongs to the class-I aminoacyl-tRNA synthetase family.</text>
</comment>
<dbReference type="Gene3D" id="3.40.50.620">
    <property type="entry name" value="HUPs"/>
    <property type="match status" value="1"/>
</dbReference>
<dbReference type="SMART" id="SM01016">
    <property type="entry name" value="Arg_tRNA_synt_N"/>
    <property type="match status" value="1"/>
</dbReference>
<evidence type="ECO:0000256" key="4">
    <source>
        <dbReference type="ARBA" id="ARBA00022840"/>
    </source>
</evidence>
<dbReference type="EC" id="6.1.1.19" evidence="8"/>
<dbReference type="InterPro" id="IPR014729">
    <property type="entry name" value="Rossmann-like_a/b/a_fold"/>
</dbReference>
<dbReference type="EMBL" id="MHCD01000051">
    <property type="protein sequence ID" value="OGY12576.1"/>
    <property type="molecule type" value="Genomic_DNA"/>
</dbReference>
<dbReference type="HAMAP" id="MF_00123">
    <property type="entry name" value="Arg_tRNA_synth"/>
    <property type="match status" value="1"/>
</dbReference>
<accession>A0A1G1VB42</accession>
<dbReference type="FunFam" id="3.40.50.620:FF:000116">
    <property type="entry name" value="Arginine--tRNA ligase"/>
    <property type="match status" value="1"/>
</dbReference>
<gene>
    <name evidence="8" type="primary">argS</name>
    <name evidence="12" type="ORF">A3A58_02345</name>
</gene>
<dbReference type="InterPro" id="IPR005148">
    <property type="entry name" value="Arg-tRNA-synth_N"/>
</dbReference>
<name>A0A1G1VB42_9BACT</name>
<organism evidence="12 13">
    <name type="scientific">Candidatus Blackburnbacteria bacterium RIFCSPLOWO2_01_FULL_41_27</name>
    <dbReference type="NCBI Taxonomy" id="1797520"/>
    <lineage>
        <taxon>Bacteria</taxon>
        <taxon>Candidatus Blackburniibacteriota</taxon>
    </lineage>
</organism>
<feature type="domain" description="DALR anticodon binding" evidence="10">
    <location>
        <begin position="454"/>
        <end position="596"/>
    </location>
</feature>
<evidence type="ECO:0000256" key="3">
    <source>
        <dbReference type="ARBA" id="ARBA00022741"/>
    </source>
</evidence>
<evidence type="ECO:0000256" key="8">
    <source>
        <dbReference type="HAMAP-Rule" id="MF_00123"/>
    </source>
</evidence>
<dbReference type="InterPro" id="IPR001278">
    <property type="entry name" value="Arg-tRNA-ligase"/>
</dbReference>
<dbReference type="AlphaFoldDB" id="A0A1G1VB42"/>
<dbReference type="SUPFAM" id="SSF55190">
    <property type="entry name" value="Arginyl-tRNA synthetase (ArgRS), N-terminal 'additional' domain"/>
    <property type="match status" value="1"/>
</dbReference>
<keyword evidence="6 8" id="KW-0030">Aminoacyl-tRNA synthetase</keyword>
<keyword evidence="5 8" id="KW-0648">Protein biosynthesis</keyword>
<dbReference type="GO" id="GO:0004814">
    <property type="term" value="F:arginine-tRNA ligase activity"/>
    <property type="evidence" value="ECO:0007669"/>
    <property type="project" value="UniProtKB-UniRule"/>
</dbReference>
<proteinExistence type="inferred from homology"/>
<evidence type="ECO:0000259" key="10">
    <source>
        <dbReference type="SMART" id="SM00836"/>
    </source>
</evidence>
<comment type="catalytic activity">
    <reaction evidence="7 8">
        <text>tRNA(Arg) + L-arginine + ATP = L-arginyl-tRNA(Arg) + AMP + diphosphate</text>
        <dbReference type="Rhea" id="RHEA:20301"/>
        <dbReference type="Rhea" id="RHEA-COMP:9658"/>
        <dbReference type="Rhea" id="RHEA-COMP:9673"/>
        <dbReference type="ChEBI" id="CHEBI:30616"/>
        <dbReference type="ChEBI" id="CHEBI:32682"/>
        <dbReference type="ChEBI" id="CHEBI:33019"/>
        <dbReference type="ChEBI" id="CHEBI:78442"/>
        <dbReference type="ChEBI" id="CHEBI:78513"/>
        <dbReference type="ChEBI" id="CHEBI:456215"/>
        <dbReference type="EC" id="6.1.1.19"/>
    </reaction>
</comment>
<dbReference type="PRINTS" id="PR01038">
    <property type="entry name" value="TRNASYNTHARG"/>
</dbReference>
<dbReference type="GO" id="GO:0005737">
    <property type="term" value="C:cytoplasm"/>
    <property type="evidence" value="ECO:0007669"/>
    <property type="project" value="UniProtKB-SubCell"/>
</dbReference>
<comment type="subunit">
    <text evidence="8">Monomer.</text>
</comment>
<dbReference type="SUPFAM" id="SSF52374">
    <property type="entry name" value="Nucleotidylyl transferase"/>
    <property type="match status" value="1"/>
</dbReference>
<dbReference type="Pfam" id="PF05746">
    <property type="entry name" value="DALR_1"/>
    <property type="match status" value="1"/>
</dbReference>
<dbReference type="GO" id="GO:0005524">
    <property type="term" value="F:ATP binding"/>
    <property type="evidence" value="ECO:0007669"/>
    <property type="project" value="UniProtKB-UniRule"/>
</dbReference>
<evidence type="ECO:0000256" key="2">
    <source>
        <dbReference type="ARBA" id="ARBA00022598"/>
    </source>
</evidence>
<dbReference type="SMART" id="SM00836">
    <property type="entry name" value="DALR_1"/>
    <property type="match status" value="1"/>
</dbReference>
<dbReference type="PANTHER" id="PTHR11956">
    <property type="entry name" value="ARGINYL-TRNA SYNTHETASE"/>
    <property type="match status" value="1"/>
</dbReference>
<evidence type="ECO:0000256" key="9">
    <source>
        <dbReference type="RuleBase" id="RU363038"/>
    </source>
</evidence>
<sequence>MEAREKIKELLMEVMRELGVNAEVKLEHPAEEEHGDYSSNIAMTMFGNFKFEILNLKLNSPLEFAKAIVEQLEKNEELKDYIEKIEVAQPGFINFWLSKDALCQEMSLVLEKGERYGSSDLGKGKTMVIDYSAPNVAKPFGIGHLRSTIIGQALYNLYNFLGWQTIGDNHLGDWGTQFGTLLYQITDKNLDPDTLDIEKLQELYVEFNTKAQENPDLKEEARLWFKKLEDGDVQARDIWKKVKDTSLQEYGRIYKLLGVEIDFAHGESFYEKMLDGIIEEYEQKGIAAEDQGALVIHFPNEEMTPAILRKSDGASTYLTRDLATIEYRQNEWKPDLIAYEVGAEQSLHFQQVFTAYRLLHPEDTTKFVHIKHGLYLSPSGKKFSTRRGDIVRLEEVLEEAIERAQKLAHGGDGQAKAVGIGAIKYFDLSHHPESNIIFDWEKMFVLEGNSAPYLQYTYARTESVLGKSGDQVIRKPGDQETWQPENLEPEELNVLKWIYRFPEVVEEAALNFAPNTVCTYLFELAQRYNTFYNKHRILGNQVIGESGNQVAGEPGGRGTRQPDNPTQAFRLALTLATGIILKTGLHLLGIQAPARM</sequence>
<reference evidence="12 13" key="1">
    <citation type="journal article" date="2016" name="Nat. Commun.">
        <title>Thousands of microbial genomes shed light on interconnected biogeochemical processes in an aquifer system.</title>
        <authorList>
            <person name="Anantharaman K."/>
            <person name="Brown C.T."/>
            <person name="Hug L.A."/>
            <person name="Sharon I."/>
            <person name="Castelle C.J."/>
            <person name="Probst A.J."/>
            <person name="Thomas B.C."/>
            <person name="Singh A."/>
            <person name="Wilkins M.J."/>
            <person name="Karaoz U."/>
            <person name="Brodie E.L."/>
            <person name="Williams K.H."/>
            <person name="Hubbard S.S."/>
            <person name="Banfield J.F."/>
        </authorList>
    </citation>
    <scope>NUCLEOTIDE SEQUENCE [LARGE SCALE GENOMIC DNA]</scope>
</reference>
<keyword evidence="3 8" id="KW-0547">Nucleotide-binding</keyword>
<dbReference type="NCBIfam" id="TIGR00456">
    <property type="entry name" value="argS"/>
    <property type="match status" value="1"/>
</dbReference>
<comment type="subcellular location">
    <subcellularLocation>
        <location evidence="8">Cytoplasm</location>
    </subcellularLocation>
</comment>
<evidence type="ECO:0000256" key="1">
    <source>
        <dbReference type="ARBA" id="ARBA00005594"/>
    </source>
</evidence>
<evidence type="ECO:0000256" key="5">
    <source>
        <dbReference type="ARBA" id="ARBA00022917"/>
    </source>
</evidence>
<dbReference type="PANTHER" id="PTHR11956:SF5">
    <property type="entry name" value="ARGININE--TRNA LIGASE, CYTOPLASMIC"/>
    <property type="match status" value="1"/>
</dbReference>
<dbReference type="Pfam" id="PF00750">
    <property type="entry name" value="tRNA-synt_1d"/>
    <property type="match status" value="1"/>
</dbReference>
<dbReference type="SUPFAM" id="SSF47323">
    <property type="entry name" value="Anticodon-binding domain of a subclass of class I aminoacyl-tRNA synthetases"/>
    <property type="match status" value="1"/>
</dbReference>
<comment type="caution">
    <text evidence="12">The sequence shown here is derived from an EMBL/GenBank/DDBJ whole genome shotgun (WGS) entry which is preliminary data.</text>
</comment>
<dbReference type="Gene3D" id="1.10.730.10">
    <property type="entry name" value="Isoleucyl-tRNA Synthetase, Domain 1"/>
    <property type="match status" value="1"/>
</dbReference>
<dbReference type="Proteomes" id="UP000177685">
    <property type="component" value="Unassembled WGS sequence"/>
</dbReference>
<feature type="domain" description="Arginyl tRNA synthetase N-terminal" evidence="11">
    <location>
        <begin position="1"/>
        <end position="97"/>
    </location>
</feature>
<evidence type="ECO:0000256" key="6">
    <source>
        <dbReference type="ARBA" id="ARBA00023146"/>
    </source>
</evidence>
<evidence type="ECO:0000259" key="11">
    <source>
        <dbReference type="SMART" id="SM01016"/>
    </source>
</evidence>